<reference evidence="2" key="1">
    <citation type="submission" date="2020-04" db="EMBL/GenBank/DDBJ databases">
        <authorList>
            <person name="Zhang T."/>
        </authorList>
    </citation>
    <scope>NUCLEOTIDE SEQUENCE</scope>
    <source>
        <strain evidence="2">HKST-UBA10</strain>
    </source>
</reference>
<keyword evidence="1" id="KW-0175">Coiled coil</keyword>
<feature type="coiled-coil region" evidence="1">
    <location>
        <begin position="108"/>
        <end position="135"/>
    </location>
</feature>
<comment type="caution">
    <text evidence="2">The sequence shown here is derived from an EMBL/GenBank/DDBJ whole genome shotgun (WGS) entry which is preliminary data.</text>
</comment>
<proteinExistence type="predicted"/>
<dbReference type="Proteomes" id="UP000782843">
    <property type="component" value="Unassembled WGS sequence"/>
</dbReference>
<accession>A0A955RI50</accession>
<name>A0A955RI50_9BACT</name>
<organism evidence="2 3">
    <name type="scientific">Candidatus Dojkabacteria bacterium</name>
    <dbReference type="NCBI Taxonomy" id="2099670"/>
    <lineage>
        <taxon>Bacteria</taxon>
        <taxon>Candidatus Dojkabacteria</taxon>
    </lineage>
</organism>
<dbReference type="EMBL" id="JAGQLG010000124">
    <property type="protein sequence ID" value="MCA9382392.1"/>
    <property type="molecule type" value="Genomic_DNA"/>
</dbReference>
<gene>
    <name evidence="2" type="ORF">KC660_03230</name>
</gene>
<dbReference type="AlphaFoldDB" id="A0A955RI50"/>
<sequence length="179" mass="19640">MNKKKTFQIAGVAVLGTIATLSLALGGGLLTSKTLAATTSGTYPTIIENLATKFNLNKDEVQQVFEDTKTQIQTDRLDNLVSDGTITEEQKQLVLDKQEEIKTKVDEINNKELTATERREAMDNLRDEIQQWEDDNNIPEHVLGPWGGMRGGRHGMMDRDGDGDGFGPMMGGGFRGQGV</sequence>
<protein>
    <recommendedName>
        <fullName evidence="4">DUF2680 domain-containing protein</fullName>
    </recommendedName>
</protein>
<reference evidence="2" key="2">
    <citation type="journal article" date="2021" name="Microbiome">
        <title>Successional dynamics and alternative stable states in a saline activated sludge microbial community over 9 years.</title>
        <authorList>
            <person name="Wang Y."/>
            <person name="Ye J."/>
            <person name="Ju F."/>
            <person name="Liu L."/>
            <person name="Boyd J.A."/>
            <person name="Deng Y."/>
            <person name="Parks D.H."/>
            <person name="Jiang X."/>
            <person name="Yin X."/>
            <person name="Woodcroft B.J."/>
            <person name="Tyson G.W."/>
            <person name="Hugenholtz P."/>
            <person name="Polz M.F."/>
            <person name="Zhang T."/>
        </authorList>
    </citation>
    <scope>NUCLEOTIDE SEQUENCE</scope>
    <source>
        <strain evidence="2">HKST-UBA10</strain>
    </source>
</reference>
<evidence type="ECO:0008006" key="4">
    <source>
        <dbReference type="Google" id="ProtNLM"/>
    </source>
</evidence>
<evidence type="ECO:0000256" key="1">
    <source>
        <dbReference type="SAM" id="Coils"/>
    </source>
</evidence>
<evidence type="ECO:0000313" key="2">
    <source>
        <dbReference type="EMBL" id="MCA9382392.1"/>
    </source>
</evidence>
<evidence type="ECO:0000313" key="3">
    <source>
        <dbReference type="Proteomes" id="UP000782843"/>
    </source>
</evidence>